<reference evidence="1 2" key="1">
    <citation type="journal article" date="2016" name="ISME J.">
        <title>Chasing the elusive Euryarchaeota class WSA2: genomes reveal a uniquely fastidious methyl-reducing methanogen.</title>
        <authorList>
            <person name="Nobu M.K."/>
            <person name="Narihiro T."/>
            <person name="Kuroda K."/>
            <person name="Mei R."/>
            <person name="Liu W.T."/>
        </authorList>
    </citation>
    <scope>NUCLEOTIDE SEQUENCE [LARGE SCALE GENOMIC DNA]</scope>
    <source>
        <strain evidence="1">U1lsi0528_Bin055</strain>
    </source>
</reference>
<protein>
    <submittedName>
        <fullName evidence="1">Uncharacterized protein</fullName>
    </submittedName>
</protein>
<name>A0A150IZS8_9EURY</name>
<evidence type="ECO:0000313" key="1">
    <source>
        <dbReference type="EMBL" id="KYC50493.1"/>
    </source>
</evidence>
<dbReference type="Proteomes" id="UP000075398">
    <property type="component" value="Unassembled WGS sequence"/>
</dbReference>
<proteinExistence type="predicted"/>
<dbReference type="AlphaFoldDB" id="A0A150IZS8"/>
<comment type="caution">
    <text evidence="1">The sequence shown here is derived from an EMBL/GenBank/DDBJ whole genome shotgun (WGS) entry which is preliminary data.</text>
</comment>
<sequence>MVKIYAQGPDAIMKEADRIVVNILRNPEAKMKRYRKPAILDNGGFQGKTVSPAKLIEVTEKLKPELVIAPDVRFDPKRTMELHKEYAELADTKIMDKTVAVFRPKIQDMYRDLKEYQRLGYSIISNPTGENYSEGYSKFWKEVREDYGFKIHILGAQDGTYNLIKEYYFDSIDLVSQDIQEFKDIKRNIEIAELKYWRHLL</sequence>
<gene>
    <name evidence="1" type="ORF">AMQ22_01455</name>
</gene>
<accession>A0A150IZS8</accession>
<evidence type="ECO:0000313" key="2">
    <source>
        <dbReference type="Proteomes" id="UP000075398"/>
    </source>
</evidence>
<dbReference type="EMBL" id="LNGC01000072">
    <property type="protein sequence ID" value="KYC50493.1"/>
    <property type="molecule type" value="Genomic_DNA"/>
</dbReference>
<organism evidence="1 2">
    <name type="scientific">Candidatus Methanofastidiosum methylothiophilum</name>
    <dbReference type="NCBI Taxonomy" id="1705564"/>
    <lineage>
        <taxon>Archaea</taxon>
        <taxon>Methanobacteriati</taxon>
        <taxon>Methanobacteriota</taxon>
        <taxon>Stenosarchaea group</taxon>
        <taxon>Candidatus Methanofastidiosia</taxon>
        <taxon>Candidatus Methanofastidiosales</taxon>
        <taxon>Candidatus Methanofastidiosaceae</taxon>
        <taxon>Candidatus Methanofastidiosum</taxon>
    </lineage>
</organism>